<dbReference type="Pfam" id="PF12838">
    <property type="entry name" value="Fer4_7"/>
    <property type="match status" value="1"/>
</dbReference>
<dbReference type="GO" id="GO:0046872">
    <property type="term" value="F:metal ion binding"/>
    <property type="evidence" value="ECO:0007669"/>
    <property type="project" value="UniProtKB-KW"/>
</dbReference>
<feature type="binding site" evidence="8">
    <location>
        <position position="369"/>
    </location>
    <ligand>
        <name>[4Fe-4S] cluster</name>
        <dbReference type="ChEBI" id="CHEBI:49883"/>
        <label>1</label>
    </ligand>
</feature>
<protein>
    <recommendedName>
        <fullName evidence="8">Ion-translocating oxidoreductase complex subunit C</fullName>
        <ecNumber evidence="8">7.-.-.-</ecNumber>
    </recommendedName>
    <alternativeName>
        <fullName evidence="8">Rnf electron transport complex subunit C</fullName>
    </alternativeName>
</protein>
<keyword evidence="12" id="KW-1185">Reference proteome</keyword>
<feature type="binding site" evidence="8">
    <location>
        <position position="405"/>
    </location>
    <ligand>
        <name>[4Fe-4S] cluster</name>
        <dbReference type="ChEBI" id="CHEBI:49883"/>
        <label>2</label>
    </ligand>
</feature>
<gene>
    <name evidence="11" type="primary">rsxC</name>
    <name evidence="8" type="synonym">rnfC</name>
    <name evidence="11" type="ORF">H8698_12120</name>
</gene>
<dbReference type="PROSITE" id="PS51379">
    <property type="entry name" value="4FE4S_FER_2"/>
    <property type="match status" value="2"/>
</dbReference>
<dbReference type="Gene3D" id="3.40.50.11540">
    <property type="entry name" value="NADH-ubiquinone oxidoreductase 51kDa subunit"/>
    <property type="match status" value="1"/>
</dbReference>
<dbReference type="RefSeq" id="WP_249313740.1">
    <property type="nucleotide sequence ID" value="NZ_JACRSU010000005.1"/>
</dbReference>
<name>A0A926DQY1_9FIRM</name>
<dbReference type="InterPro" id="IPR010208">
    <property type="entry name" value="Ion_transpt_RnfC/RsxC"/>
</dbReference>
<feature type="binding site" evidence="8">
    <location>
        <position position="408"/>
    </location>
    <ligand>
        <name>[4Fe-4S] cluster</name>
        <dbReference type="ChEBI" id="CHEBI:49883"/>
        <label>2</label>
    </ligand>
</feature>
<dbReference type="InterPro" id="IPR019554">
    <property type="entry name" value="Soluble_ligand-bd"/>
</dbReference>
<feature type="region of interest" description="Disordered" evidence="9">
    <location>
        <begin position="1"/>
        <end position="21"/>
    </location>
</feature>
<evidence type="ECO:0000256" key="8">
    <source>
        <dbReference type="HAMAP-Rule" id="MF_00461"/>
    </source>
</evidence>
<evidence type="ECO:0000256" key="5">
    <source>
        <dbReference type="ARBA" id="ARBA00022982"/>
    </source>
</evidence>
<dbReference type="GO" id="GO:0022900">
    <property type="term" value="P:electron transport chain"/>
    <property type="evidence" value="ECO:0007669"/>
    <property type="project" value="UniProtKB-UniRule"/>
</dbReference>
<dbReference type="InterPro" id="IPR026902">
    <property type="entry name" value="RnfC_N"/>
</dbReference>
<keyword evidence="8" id="KW-1278">Translocase</keyword>
<comment type="caution">
    <text evidence="11">The sequence shown here is derived from an EMBL/GenBank/DDBJ whole genome shotgun (WGS) entry which is preliminary data.</text>
</comment>
<dbReference type="GO" id="GO:0051539">
    <property type="term" value="F:4 iron, 4 sulfur cluster binding"/>
    <property type="evidence" value="ECO:0007669"/>
    <property type="project" value="UniProtKB-KW"/>
</dbReference>
<evidence type="ECO:0000256" key="9">
    <source>
        <dbReference type="SAM" id="MobiDB-lite"/>
    </source>
</evidence>
<feature type="binding site" evidence="8">
    <location>
        <position position="372"/>
    </location>
    <ligand>
        <name>[4Fe-4S] cluster</name>
        <dbReference type="ChEBI" id="CHEBI:49883"/>
        <label>1</label>
    </ligand>
</feature>
<evidence type="ECO:0000313" key="11">
    <source>
        <dbReference type="EMBL" id="MBC8541724.1"/>
    </source>
</evidence>
<dbReference type="InterPro" id="IPR017896">
    <property type="entry name" value="4Fe4S_Fe-S-bd"/>
</dbReference>
<keyword evidence="8" id="KW-1003">Cell membrane</keyword>
<dbReference type="Pfam" id="PF13375">
    <property type="entry name" value="RnfC_N"/>
    <property type="match status" value="1"/>
</dbReference>
<keyword evidence="6 8" id="KW-0408">Iron</keyword>
<dbReference type="PANTHER" id="PTHR43034:SF2">
    <property type="entry name" value="ION-TRANSLOCATING OXIDOREDUCTASE COMPLEX SUBUNIT C"/>
    <property type="match status" value="1"/>
</dbReference>
<organism evidence="11 12">
    <name type="scientific">Congzhengia minquanensis</name>
    <dbReference type="NCBI Taxonomy" id="2763657"/>
    <lineage>
        <taxon>Bacteria</taxon>
        <taxon>Bacillati</taxon>
        <taxon>Bacillota</taxon>
        <taxon>Clostridia</taxon>
        <taxon>Eubacteriales</taxon>
        <taxon>Oscillospiraceae</taxon>
        <taxon>Congzhengia</taxon>
    </lineage>
</organism>
<keyword evidence="1 8" id="KW-0813">Transport</keyword>
<reference evidence="11" key="1">
    <citation type="submission" date="2020-08" db="EMBL/GenBank/DDBJ databases">
        <title>Genome public.</title>
        <authorList>
            <person name="Liu C."/>
            <person name="Sun Q."/>
        </authorList>
    </citation>
    <scope>NUCLEOTIDE SEQUENCE</scope>
    <source>
        <strain evidence="11">H8</strain>
    </source>
</reference>
<proteinExistence type="inferred from homology"/>
<evidence type="ECO:0000313" key="12">
    <source>
        <dbReference type="Proteomes" id="UP000611762"/>
    </source>
</evidence>
<dbReference type="NCBIfam" id="TIGR01945">
    <property type="entry name" value="rnfC"/>
    <property type="match status" value="1"/>
</dbReference>
<keyword evidence="8" id="KW-0472">Membrane</keyword>
<dbReference type="Pfam" id="PF01512">
    <property type="entry name" value="Complex1_51K"/>
    <property type="match status" value="1"/>
</dbReference>
<keyword evidence="5 8" id="KW-0249">Electron transport</keyword>
<comment type="cofactor">
    <cofactor evidence="8">
        <name>[4Fe-4S] cluster</name>
        <dbReference type="ChEBI" id="CHEBI:49883"/>
    </cofactor>
    <text evidence="8">Binds 2 [4Fe-4S] clusters per subunit.</text>
</comment>
<keyword evidence="4 8" id="KW-0677">Repeat</keyword>
<feature type="region of interest" description="Disordered" evidence="9">
    <location>
        <begin position="101"/>
        <end position="120"/>
    </location>
</feature>
<evidence type="ECO:0000256" key="4">
    <source>
        <dbReference type="ARBA" id="ARBA00022737"/>
    </source>
</evidence>
<dbReference type="GO" id="GO:0005886">
    <property type="term" value="C:plasma membrane"/>
    <property type="evidence" value="ECO:0007669"/>
    <property type="project" value="UniProtKB-SubCell"/>
</dbReference>
<sequence length="450" mass="49011">MKQLTFSGGIHPAGNKSGTERMPLMELKPPELLYFPLGQHIGAPLTPTVKVGDTVLRMQKIADTKSYMSAPLHASVSGRVKDIGLYLNHTNTKVPTIVIENDGQDTPAEPLTNKNPDNMSPEEMRRIIREAGIVGMGGAGFPTHVKLSPPPDKKITHLIVNGAECEPYLTSDRRVMLEMPDDVMGGLKYLMRLLDLNECFIGIEDNAKDAIAKMREKAGATPGVNVLELKQKYPQGSEKQIINAVTGKEVPMGALPMDVGCIVINIGTVAEIYRALSQGIALHRRIVTVAGDAVKTPSNIYARIGTPFRRLTDAAGGFIKDPHKIIMGGPMMGIASASLDVPVVKGTSGLLVFSERQAHIDKESACIRCGRCVAACPMRLMPTTLDLYSRKNDLDALIQYNIMNCMECGSCTYVCPSKRYLVQSIRMGKQRITARRAKEKAKEAEKNGSL</sequence>
<evidence type="ECO:0000256" key="3">
    <source>
        <dbReference type="ARBA" id="ARBA00022723"/>
    </source>
</evidence>
<dbReference type="InterPro" id="IPR037225">
    <property type="entry name" value="Nuo51_FMN-bd_sf"/>
</dbReference>
<dbReference type="SUPFAM" id="SSF142019">
    <property type="entry name" value="Nqo1 FMN-binding domain-like"/>
    <property type="match status" value="1"/>
</dbReference>
<dbReference type="Proteomes" id="UP000611762">
    <property type="component" value="Unassembled WGS sequence"/>
</dbReference>
<feature type="binding site" evidence="8">
    <location>
        <position position="415"/>
    </location>
    <ligand>
        <name>[4Fe-4S] cluster</name>
        <dbReference type="ChEBI" id="CHEBI:49883"/>
        <label>1</label>
    </ligand>
</feature>
<feature type="binding site" evidence="8">
    <location>
        <position position="366"/>
    </location>
    <ligand>
        <name>[4Fe-4S] cluster</name>
        <dbReference type="ChEBI" id="CHEBI:49883"/>
        <label>1</label>
    </ligand>
</feature>
<evidence type="ECO:0000259" key="10">
    <source>
        <dbReference type="PROSITE" id="PS51379"/>
    </source>
</evidence>
<dbReference type="PROSITE" id="PS00198">
    <property type="entry name" value="4FE4S_FER_1"/>
    <property type="match status" value="1"/>
</dbReference>
<feature type="domain" description="4Fe-4S ferredoxin-type" evidence="10">
    <location>
        <begin position="396"/>
        <end position="425"/>
    </location>
</feature>
<evidence type="ECO:0000256" key="2">
    <source>
        <dbReference type="ARBA" id="ARBA00022485"/>
    </source>
</evidence>
<evidence type="ECO:0000256" key="7">
    <source>
        <dbReference type="ARBA" id="ARBA00023014"/>
    </source>
</evidence>
<keyword evidence="7 8" id="KW-0411">Iron-sulfur</keyword>
<dbReference type="NCBIfam" id="NF003454">
    <property type="entry name" value="PRK05035.1"/>
    <property type="match status" value="1"/>
</dbReference>
<dbReference type="PANTHER" id="PTHR43034">
    <property type="entry name" value="ION-TRANSLOCATING OXIDOREDUCTASE COMPLEX SUBUNIT C"/>
    <property type="match status" value="1"/>
</dbReference>
<dbReference type="EC" id="7.-.-.-" evidence="8"/>
<comment type="similarity">
    <text evidence="8">Belongs to the 4Fe4S bacterial-type ferredoxin family. RnfC subfamily.</text>
</comment>
<dbReference type="SUPFAM" id="SSF46548">
    <property type="entry name" value="alpha-helical ferredoxin"/>
    <property type="match status" value="1"/>
</dbReference>
<comment type="function">
    <text evidence="8">Part of a membrane-bound complex that couples electron transfer with translocation of ions across the membrane.</text>
</comment>
<evidence type="ECO:0000256" key="6">
    <source>
        <dbReference type="ARBA" id="ARBA00023004"/>
    </source>
</evidence>
<comment type="subunit">
    <text evidence="8">The complex is composed of six subunits: RnfA, RnfB, RnfC, RnfD, RnfE and RnfG.</text>
</comment>
<dbReference type="GO" id="GO:0009055">
    <property type="term" value="F:electron transfer activity"/>
    <property type="evidence" value="ECO:0007669"/>
    <property type="project" value="InterPro"/>
</dbReference>
<dbReference type="AlphaFoldDB" id="A0A926DQY1"/>
<comment type="subcellular location">
    <subcellularLocation>
        <location evidence="8">Cell membrane</location>
        <topology evidence="8">Peripheral membrane protein</topology>
    </subcellularLocation>
</comment>
<feature type="binding site" evidence="8">
    <location>
        <position position="411"/>
    </location>
    <ligand>
        <name>[4Fe-4S] cluster</name>
        <dbReference type="ChEBI" id="CHEBI:49883"/>
        <label>2</label>
    </ligand>
</feature>
<feature type="binding site" evidence="8">
    <location>
        <position position="376"/>
    </location>
    <ligand>
        <name>[4Fe-4S] cluster</name>
        <dbReference type="ChEBI" id="CHEBI:49883"/>
        <label>2</label>
    </ligand>
</feature>
<dbReference type="Gene3D" id="3.30.70.20">
    <property type="match status" value="1"/>
</dbReference>
<dbReference type="HAMAP" id="MF_00461">
    <property type="entry name" value="RsxC_RnfC"/>
    <property type="match status" value="1"/>
</dbReference>
<accession>A0A926DQY1</accession>
<dbReference type="Pfam" id="PF10531">
    <property type="entry name" value="SLBB"/>
    <property type="match status" value="1"/>
</dbReference>
<keyword evidence="2 8" id="KW-0004">4Fe-4S</keyword>
<dbReference type="InterPro" id="IPR011538">
    <property type="entry name" value="Nuo51_FMN-bd"/>
</dbReference>
<keyword evidence="3 8" id="KW-0479">Metal-binding</keyword>
<dbReference type="InterPro" id="IPR017900">
    <property type="entry name" value="4Fe4S_Fe_S_CS"/>
</dbReference>
<dbReference type="EMBL" id="JACRSU010000005">
    <property type="protein sequence ID" value="MBC8541724.1"/>
    <property type="molecule type" value="Genomic_DNA"/>
</dbReference>
<feature type="domain" description="4Fe-4S ferredoxin-type" evidence="10">
    <location>
        <begin position="356"/>
        <end position="386"/>
    </location>
</feature>
<evidence type="ECO:0000256" key="1">
    <source>
        <dbReference type="ARBA" id="ARBA00022448"/>
    </source>
</evidence>